<name>A0A1L9NVD8_9RHOB</name>
<proteinExistence type="predicted"/>
<dbReference type="CDD" id="cd16440">
    <property type="entry name" value="beta_Kdo_transferase_KpsC_1"/>
    <property type="match status" value="1"/>
</dbReference>
<organism evidence="1 2">
    <name type="scientific">Planktotalea frisia</name>
    <dbReference type="NCBI Taxonomy" id="696762"/>
    <lineage>
        <taxon>Bacteria</taxon>
        <taxon>Pseudomonadati</taxon>
        <taxon>Pseudomonadota</taxon>
        <taxon>Alphaproteobacteria</taxon>
        <taxon>Rhodobacterales</taxon>
        <taxon>Paracoccaceae</taxon>
        <taxon>Planktotalea</taxon>
    </lineage>
</organism>
<accession>A0A1L9NVD8</accession>
<dbReference type="Proteomes" id="UP000184514">
    <property type="component" value="Unassembled WGS sequence"/>
</dbReference>
<gene>
    <name evidence="1" type="ORF">PFRI_26610</name>
</gene>
<sequence length="680" mass="76159">MRAKPLNTAADADTRRRLFIYNGGFLKERRVRRILSLAGYDISLGLPKEGDFVGVWGHSPTSHRGEAQAEKRAAPIIRVEDAFLRSVLPGRSGTPPLGLTIDHKGMHYDSEQPSELEELLTSHPLDDTHLMNRARTCITRLHEAHLTKYTGFDPTTPCPEPGYVLVLDQTLNDASVLKSNADRGTFLEMLVFAQEEHPGKKVLIKTHPDTLAGHREGYFSTSDVNQNVKFFTDPVSPWTLLEGAAAVYTVSSQLGFEAIYAGHKPRVFGQPFYAGWGLTNDERPVPRRQRKLTRAQLFAAAMILYPKWYDPYRDELCTLETAIDTLEAQSRAWREDHKGWVASGVRLWKRIPFHQVFGQIKPLRYEDEEAKLADTITDGRRHMVWASAKNAPVTNQTVRVEDGFLRSKGLGAELIAPLSLVLDDLGIYYDPTRSSRLEEMIRMRALLRPDQKERSERMIQALKRTKLSKYNVGQTELAELPTGHRILVPGQVEDDASIVTGTKAVSTNLELLSAARRARPNAIILYKPHPDVEAGLRKGLIEKDDLAELCDLVLHKSDSIAAIEAVDEVWTMTSLLGFEALLRDKPVTCLGTPFYAGWGLTNDLGAVPARRSLQISLESLVHATLIDYPRYFDPITKLACPAEVVLERLATGTLPKPGSFNRITAKLQGLFASKAHLWRR</sequence>
<dbReference type="Pfam" id="PF05159">
    <property type="entry name" value="Capsule_synth"/>
    <property type="match status" value="4"/>
</dbReference>
<dbReference type="EMBL" id="MLCB01000155">
    <property type="protein sequence ID" value="OJI93143.1"/>
    <property type="molecule type" value="Genomic_DNA"/>
</dbReference>
<keyword evidence="2" id="KW-1185">Reference proteome</keyword>
<evidence type="ECO:0000313" key="2">
    <source>
        <dbReference type="Proteomes" id="UP000184514"/>
    </source>
</evidence>
<dbReference type="RefSeq" id="WP_072631196.1">
    <property type="nucleotide sequence ID" value="NZ_MLCB01000155.1"/>
</dbReference>
<dbReference type="InterPro" id="IPR007833">
    <property type="entry name" value="Capsule_polysaccharide_synth"/>
</dbReference>
<dbReference type="CDD" id="cd16439">
    <property type="entry name" value="beta_Kdo_transferase_KpsC_2"/>
    <property type="match status" value="1"/>
</dbReference>
<protein>
    <submittedName>
        <fullName evidence="1">Capsule polysaccharide biosynthesis protein</fullName>
    </submittedName>
</protein>
<evidence type="ECO:0000313" key="1">
    <source>
        <dbReference type="EMBL" id="OJI93143.1"/>
    </source>
</evidence>
<dbReference type="GO" id="GO:0000271">
    <property type="term" value="P:polysaccharide biosynthetic process"/>
    <property type="evidence" value="ECO:0007669"/>
    <property type="project" value="InterPro"/>
</dbReference>
<dbReference type="STRING" id="696762.PFRI_26610"/>
<dbReference type="GO" id="GO:0015774">
    <property type="term" value="P:polysaccharide transport"/>
    <property type="evidence" value="ECO:0007669"/>
    <property type="project" value="InterPro"/>
</dbReference>
<comment type="caution">
    <text evidence="1">The sequence shown here is derived from an EMBL/GenBank/DDBJ whole genome shotgun (WGS) entry which is preliminary data.</text>
</comment>
<dbReference type="AlphaFoldDB" id="A0A1L9NVD8"/>
<reference evidence="1 2" key="1">
    <citation type="submission" date="2016-10" db="EMBL/GenBank/DDBJ databases">
        <title>Genome sequence of Planktotalea frisia SH6-1.</title>
        <authorList>
            <person name="Poehlein A."/>
            <person name="Bakenhus I."/>
            <person name="Voget S."/>
            <person name="Brinkhoff T."/>
            <person name="Simon M."/>
        </authorList>
    </citation>
    <scope>NUCLEOTIDE SEQUENCE [LARGE SCALE GENOMIC DNA]</scope>
    <source>
        <strain evidence="1 2">SH6-1</strain>
    </source>
</reference>
<dbReference type="OrthoDB" id="543755at2"/>